<dbReference type="Proteomes" id="UP000280960">
    <property type="component" value="Chromosome"/>
</dbReference>
<keyword evidence="1" id="KW-0472">Membrane</keyword>
<gene>
    <name evidence="2" type="ORF">D2962_13390</name>
</gene>
<evidence type="ECO:0000313" key="3">
    <source>
        <dbReference type="Proteomes" id="UP000280960"/>
    </source>
</evidence>
<dbReference type="AlphaFoldDB" id="A0A3G2R7P4"/>
<dbReference type="EMBL" id="CP033169">
    <property type="protein sequence ID" value="AYO31456.1"/>
    <property type="molecule type" value="Genomic_DNA"/>
</dbReference>
<proteinExistence type="predicted"/>
<accession>A0A3G2R7P4</accession>
<keyword evidence="3" id="KW-1185">Reference proteome</keyword>
<feature type="transmembrane region" description="Helical" evidence="1">
    <location>
        <begin position="41"/>
        <end position="63"/>
    </location>
</feature>
<keyword evidence="1" id="KW-1133">Transmembrane helix</keyword>
<reference evidence="2 3" key="1">
    <citation type="submission" date="2018-10" db="EMBL/GenBank/DDBJ databases">
        <authorList>
            <person name="Zhang X."/>
        </authorList>
    </citation>
    <scope>NUCLEOTIDE SEQUENCE [LARGE SCALE GENOMIC DNA]</scope>
    <source>
        <strain evidence="2 3">SK-G1</strain>
    </source>
</reference>
<name>A0A3G2R7P4_9FIRM</name>
<keyword evidence="1" id="KW-0812">Transmembrane</keyword>
<dbReference type="KEGG" id="bacg:D2962_13390"/>
<protein>
    <submittedName>
        <fullName evidence="2">Uncharacterized protein</fullName>
    </submittedName>
</protein>
<evidence type="ECO:0000256" key="1">
    <source>
        <dbReference type="SAM" id="Phobius"/>
    </source>
</evidence>
<evidence type="ECO:0000313" key="2">
    <source>
        <dbReference type="EMBL" id="AYO31456.1"/>
    </source>
</evidence>
<sequence length="147" mass="16792">MKAPFFIFIIFLFSSYHTLCQAAIVAVKFMILMDLSRMGSFFLWQICPPVPGGVFFGFIRAGWMFFYARSGRPGLFLFAVGCRISVIRLFCFFPGPSYNQIVIRTAPEKQVAGRRDEGRLFRWNNGGRHAFFPQRCGGVQKGLAKIR</sequence>
<organism evidence="2 3">
    <name type="scientific">Biomaibacter acetigenes</name>
    <dbReference type="NCBI Taxonomy" id="2316383"/>
    <lineage>
        <taxon>Bacteria</taxon>
        <taxon>Bacillati</taxon>
        <taxon>Bacillota</taxon>
        <taxon>Clostridia</taxon>
        <taxon>Thermosediminibacterales</taxon>
        <taxon>Tepidanaerobacteraceae</taxon>
        <taxon>Biomaibacter</taxon>
    </lineage>
</organism>